<gene>
    <name evidence="2" type="ORF">JNB85_24135</name>
</gene>
<keyword evidence="2" id="KW-0378">Hydrolase</keyword>
<dbReference type="Pfam" id="PF12697">
    <property type="entry name" value="Abhydrolase_6"/>
    <property type="match status" value="1"/>
</dbReference>
<evidence type="ECO:0000313" key="3">
    <source>
        <dbReference type="Proteomes" id="UP000717752"/>
    </source>
</evidence>
<dbReference type="PANTHER" id="PTHR15394:SF3">
    <property type="entry name" value="SERINE HYDROLASE RBBP9"/>
    <property type="match status" value="1"/>
</dbReference>
<comment type="caution">
    <text evidence="2">The sequence shown here is derived from an EMBL/GenBank/DDBJ whole genome shotgun (WGS) entry which is preliminary data.</text>
</comment>
<evidence type="ECO:0000313" key="2">
    <source>
        <dbReference type="EMBL" id="MBW9055500.1"/>
    </source>
</evidence>
<dbReference type="Proteomes" id="UP000717752">
    <property type="component" value="Unassembled WGS sequence"/>
</dbReference>
<accession>A0ABS7H030</accession>
<dbReference type="RefSeq" id="WP_220336819.1">
    <property type="nucleotide sequence ID" value="NZ_JAEUAK010000011.1"/>
</dbReference>
<organism evidence="2 3">
    <name type="scientific">Rhizobium mesosinicum</name>
    <dbReference type="NCBI Taxonomy" id="335017"/>
    <lineage>
        <taxon>Bacteria</taxon>
        <taxon>Pseudomonadati</taxon>
        <taxon>Pseudomonadota</taxon>
        <taxon>Alphaproteobacteria</taxon>
        <taxon>Hyphomicrobiales</taxon>
        <taxon>Rhizobiaceae</taxon>
        <taxon>Rhizobium/Agrobacterium group</taxon>
        <taxon>Rhizobium</taxon>
    </lineage>
</organism>
<feature type="domain" description="AB hydrolase-1" evidence="1">
    <location>
        <begin position="5"/>
        <end position="108"/>
    </location>
</feature>
<dbReference type="InterPro" id="IPR010662">
    <property type="entry name" value="RBBP9/YdeN"/>
</dbReference>
<dbReference type="PANTHER" id="PTHR15394">
    <property type="entry name" value="SERINE HYDROLASE RBBP9"/>
    <property type="match status" value="1"/>
</dbReference>
<keyword evidence="3" id="KW-1185">Reference proteome</keyword>
<sequence>MPIQILFIQGAGETTHDKWDNKLVDSLARELGEAYAINYPRMPDEADPHYQAWKAVVIAEFQTLEDGAILIGHSFGGTVLVHTLAEDWPAFDPGAVILIAPPFMGAGGWESEEIAGRDDFSESLPEGLPVLIYHGSEDDTVPFAHIEAYARAIPDAVLCSLPGRDHQLDNDLADVAKDIRSLAV</sequence>
<dbReference type="InterPro" id="IPR029058">
    <property type="entry name" value="AB_hydrolase_fold"/>
</dbReference>
<name>A0ABS7H030_9HYPH</name>
<proteinExistence type="predicted"/>
<evidence type="ECO:0000259" key="1">
    <source>
        <dbReference type="Pfam" id="PF12697"/>
    </source>
</evidence>
<dbReference type="SUPFAM" id="SSF53474">
    <property type="entry name" value="alpha/beta-Hydrolases"/>
    <property type="match status" value="1"/>
</dbReference>
<protein>
    <submittedName>
        <fullName evidence="2">Alpha/beta fold hydrolase</fullName>
    </submittedName>
</protein>
<dbReference type="EMBL" id="JAEUAK010000011">
    <property type="protein sequence ID" value="MBW9055500.1"/>
    <property type="molecule type" value="Genomic_DNA"/>
</dbReference>
<dbReference type="InterPro" id="IPR000073">
    <property type="entry name" value="AB_hydrolase_1"/>
</dbReference>
<dbReference type="GO" id="GO:0016787">
    <property type="term" value="F:hydrolase activity"/>
    <property type="evidence" value="ECO:0007669"/>
    <property type="project" value="UniProtKB-KW"/>
</dbReference>
<reference evidence="2 3" key="1">
    <citation type="journal article" date="2021" name="MBio">
        <title>Poor Competitiveness of Bradyrhizobium in Pigeon Pea Root Colonization in Indian Soils.</title>
        <authorList>
            <person name="Chalasani D."/>
            <person name="Basu A."/>
            <person name="Pullabhotla S.V.S.R.N."/>
            <person name="Jorrin B."/>
            <person name="Neal A.L."/>
            <person name="Poole P.S."/>
            <person name="Podile A.R."/>
            <person name="Tkacz A."/>
        </authorList>
    </citation>
    <scope>NUCLEOTIDE SEQUENCE [LARGE SCALE GENOMIC DNA]</scope>
    <source>
        <strain evidence="2 3">HU56</strain>
    </source>
</reference>
<dbReference type="Gene3D" id="3.40.50.1820">
    <property type="entry name" value="alpha/beta hydrolase"/>
    <property type="match status" value="1"/>
</dbReference>